<dbReference type="Proteomes" id="UP000789901">
    <property type="component" value="Unassembled WGS sequence"/>
</dbReference>
<feature type="non-terminal residue" evidence="2">
    <location>
        <position position="42"/>
    </location>
</feature>
<gene>
    <name evidence="2" type="ORF">GMARGA_LOCUS43793</name>
</gene>
<keyword evidence="3" id="KW-1185">Reference proteome</keyword>
<accession>A0ABN7XI65</accession>
<feature type="compositionally biased region" description="Acidic residues" evidence="1">
    <location>
        <begin position="1"/>
        <end position="25"/>
    </location>
</feature>
<proteinExistence type="predicted"/>
<organism evidence="2 3">
    <name type="scientific">Gigaspora margarita</name>
    <dbReference type="NCBI Taxonomy" id="4874"/>
    <lineage>
        <taxon>Eukaryota</taxon>
        <taxon>Fungi</taxon>
        <taxon>Fungi incertae sedis</taxon>
        <taxon>Mucoromycota</taxon>
        <taxon>Glomeromycotina</taxon>
        <taxon>Glomeromycetes</taxon>
        <taxon>Diversisporales</taxon>
        <taxon>Gigasporaceae</taxon>
        <taxon>Gigaspora</taxon>
    </lineage>
</organism>
<sequence>LPESSDSEETDDKEEWETEDDEEYQEEHLINKTYLYQEIYDK</sequence>
<name>A0ABN7XI65_GIGMA</name>
<evidence type="ECO:0000313" key="3">
    <source>
        <dbReference type="Proteomes" id="UP000789901"/>
    </source>
</evidence>
<comment type="caution">
    <text evidence="2">The sequence shown here is derived from an EMBL/GenBank/DDBJ whole genome shotgun (WGS) entry which is preliminary data.</text>
</comment>
<reference evidence="2 3" key="1">
    <citation type="submission" date="2021-06" db="EMBL/GenBank/DDBJ databases">
        <authorList>
            <person name="Kallberg Y."/>
            <person name="Tangrot J."/>
            <person name="Rosling A."/>
        </authorList>
    </citation>
    <scope>NUCLEOTIDE SEQUENCE [LARGE SCALE GENOMIC DNA]</scope>
    <source>
        <strain evidence="2 3">120-4 pot B 10/14</strain>
    </source>
</reference>
<protein>
    <submittedName>
        <fullName evidence="2">24311_t:CDS:1</fullName>
    </submittedName>
</protein>
<feature type="non-terminal residue" evidence="2">
    <location>
        <position position="1"/>
    </location>
</feature>
<feature type="region of interest" description="Disordered" evidence="1">
    <location>
        <begin position="1"/>
        <end position="30"/>
    </location>
</feature>
<evidence type="ECO:0000256" key="1">
    <source>
        <dbReference type="SAM" id="MobiDB-lite"/>
    </source>
</evidence>
<evidence type="ECO:0000313" key="2">
    <source>
        <dbReference type="EMBL" id="CAG8854972.1"/>
    </source>
</evidence>
<dbReference type="EMBL" id="CAJVQB010144578">
    <property type="protein sequence ID" value="CAG8854972.1"/>
    <property type="molecule type" value="Genomic_DNA"/>
</dbReference>